<dbReference type="KEGG" id="dmp:FAK_30670"/>
<dbReference type="Proteomes" id="UP001366166">
    <property type="component" value="Chromosome"/>
</dbReference>
<evidence type="ECO:0000313" key="2">
    <source>
        <dbReference type="Proteomes" id="UP001366166"/>
    </source>
</evidence>
<accession>A0AAU9EQ65</accession>
<evidence type="ECO:0000313" key="1">
    <source>
        <dbReference type="EMBL" id="BEQ16001.1"/>
    </source>
</evidence>
<keyword evidence="2" id="KW-1185">Reference proteome</keyword>
<reference evidence="2" key="1">
    <citation type="journal article" date="2023" name="Arch. Microbiol.">
        <title>Desulfoferula mesophilus gen. nov. sp. nov., a mesophilic sulfate-reducing bacterium isolated from a brackish lake sediment.</title>
        <authorList>
            <person name="Watanabe T."/>
            <person name="Yabe T."/>
            <person name="Tsuji J.M."/>
            <person name="Fukui M."/>
        </authorList>
    </citation>
    <scope>NUCLEOTIDE SEQUENCE [LARGE SCALE GENOMIC DNA]</scope>
    <source>
        <strain evidence="2">12FAK</strain>
    </source>
</reference>
<organism evidence="1 2">
    <name type="scientific">Desulfoferula mesophila</name>
    <dbReference type="NCBI Taxonomy" id="3058419"/>
    <lineage>
        <taxon>Bacteria</taxon>
        <taxon>Pseudomonadati</taxon>
        <taxon>Thermodesulfobacteriota</taxon>
        <taxon>Desulfarculia</taxon>
        <taxon>Desulfarculales</taxon>
        <taxon>Desulfarculaceae</taxon>
        <taxon>Desulfoferula</taxon>
    </lineage>
</organism>
<name>A0AAU9EQ65_9BACT</name>
<dbReference type="AlphaFoldDB" id="A0AAU9EQ65"/>
<proteinExistence type="predicted"/>
<sequence length="409" mass="46166">MNDYFEKWQIFQAWELAWQMRFCPPLEEVIGQELTPEAAAHLEACLLCQRRRTAEIIEPPWQQLAPEPWHGHHETSDESPEPGQVWRLDPALAGWGPKHRYYRPPLVLVLDTGPNLANAVLVAQTHYDPTFASSQDVLLDESRFAQPWNVYTLHRRNLFELCAPSNPAAAALVREASQKPFPHLAPWSLGHVFQQMEIELGCYFSFSAAQQLMAEYEAAVEDRQVMDAPQGAEKPEAAPRTASDIVDETEAPTRLIEDLRDLGLKVELPLAAGLTPADLYFHASPGEQHLLKAAATADKGWRVPVLAFQIRRGRPVACHFLQAHVTDFLSQPKVAVGGRILGPLPEGEHWQAEFRWLDAQGKLLKSLNGHLGPTDTESIRFWAVFPEGESEGQPELHRRLYARLFSKQR</sequence>
<dbReference type="EMBL" id="AP028679">
    <property type="protein sequence ID" value="BEQ16001.1"/>
    <property type="molecule type" value="Genomic_DNA"/>
</dbReference>
<gene>
    <name evidence="1" type="ORF">FAK_30670</name>
</gene>
<dbReference type="RefSeq" id="WP_338601231.1">
    <property type="nucleotide sequence ID" value="NZ_AP028679.1"/>
</dbReference>
<protein>
    <submittedName>
        <fullName evidence="1">Uncharacterized protein</fullName>
    </submittedName>
</protein>